<dbReference type="PANTHER" id="PTHR43651">
    <property type="entry name" value="1,4-ALPHA-GLUCAN-BRANCHING ENZYME"/>
    <property type="match status" value="1"/>
</dbReference>
<keyword evidence="7 12" id="KW-0321">Glycogen metabolism</keyword>
<evidence type="ECO:0000256" key="10">
    <source>
        <dbReference type="ARBA" id="ARBA00023056"/>
    </source>
</evidence>
<comment type="catalytic activity">
    <reaction evidence="1 13">
        <text>Transfers a segment of a (1-&gt;4)-alpha-D-glucan to a new position in an acceptor, which may be glucose or a (1-&gt;4)-alpha-D-glucan.</text>
        <dbReference type="EC" id="2.4.1.25"/>
    </reaction>
</comment>
<evidence type="ECO:0000313" key="16">
    <source>
        <dbReference type="EMBL" id="STX30937.1"/>
    </source>
</evidence>
<dbReference type="OrthoDB" id="9800174at2"/>
<reference evidence="16 18" key="2">
    <citation type="submission" date="2018-06" db="EMBL/GenBank/DDBJ databases">
        <authorList>
            <consortium name="Pathogen Informatics"/>
            <person name="Doyle S."/>
        </authorList>
    </citation>
    <scope>NUCLEOTIDE SEQUENCE [LARGE SCALE GENOMIC DNA]</scope>
    <source>
        <strain evidence="16 18">NCTC12437</strain>
    </source>
</reference>
<name>A0A378I6V3_9GAMM</name>
<dbReference type="InterPro" id="IPR044143">
    <property type="entry name" value="GlgB_N_E_set_prok"/>
</dbReference>
<comment type="pathway">
    <text evidence="4 12">Glycan biosynthesis; glycogen biosynthesis.</text>
</comment>
<evidence type="ECO:0000256" key="6">
    <source>
        <dbReference type="ARBA" id="ARBA00009000"/>
    </source>
</evidence>
<dbReference type="GO" id="GO:0003844">
    <property type="term" value="F:1,4-alpha-glucan branching enzyme activity"/>
    <property type="evidence" value="ECO:0007669"/>
    <property type="project" value="UniProtKB-UniRule"/>
</dbReference>
<feature type="domain" description="Glycosyl hydrolase family 13 catalytic" evidence="14">
    <location>
        <begin position="826"/>
        <end position="1195"/>
    </location>
</feature>
<keyword evidence="11 12" id="KW-0119">Carbohydrate metabolism</keyword>
<keyword evidence="8 12" id="KW-0328">Glycosyltransferase</keyword>
<gene>
    <name evidence="12 16" type="primary">glgB</name>
    <name evidence="15" type="ORF">Lbir_2950</name>
    <name evidence="16" type="ORF">NCTC12437_00704</name>
</gene>
<dbReference type="InterPro" id="IPR017853">
    <property type="entry name" value="GH"/>
</dbReference>
<evidence type="ECO:0000259" key="14">
    <source>
        <dbReference type="SMART" id="SM00642"/>
    </source>
</evidence>
<dbReference type="Gene3D" id="2.60.40.1180">
    <property type="entry name" value="Golgi alpha-mannosidase II"/>
    <property type="match status" value="1"/>
</dbReference>
<evidence type="ECO:0000313" key="15">
    <source>
        <dbReference type="EMBL" id="KTC68348.1"/>
    </source>
</evidence>
<dbReference type="EMBL" id="UGNW01000001">
    <property type="protein sequence ID" value="STX30937.1"/>
    <property type="molecule type" value="Genomic_DNA"/>
</dbReference>
<comment type="similarity">
    <text evidence="5 13">Belongs to the disproportionating enzyme family.</text>
</comment>
<evidence type="ECO:0000256" key="9">
    <source>
        <dbReference type="ARBA" id="ARBA00022679"/>
    </source>
</evidence>
<dbReference type="SMART" id="SM00642">
    <property type="entry name" value="Aamy"/>
    <property type="match status" value="1"/>
</dbReference>
<dbReference type="GO" id="GO:0004134">
    <property type="term" value="F:4-alpha-glucanotransferase activity"/>
    <property type="evidence" value="ECO:0007669"/>
    <property type="project" value="UniProtKB-EC"/>
</dbReference>
<dbReference type="HAMAP" id="MF_00685">
    <property type="entry name" value="GlgB"/>
    <property type="match status" value="1"/>
</dbReference>
<dbReference type="SUPFAM" id="SSF51011">
    <property type="entry name" value="Glycosyl hydrolase domain"/>
    <property type="match status" value="1"/>
</dbReference>
<keyword evidence="9 12" id="KW-0808">Transferase</keyword>
<dbReference type="Gene3D" id="2.60.40.10">
    <property type="entry name" value="Immunoglobulins"/>
    <property type="match status" value="1"/>
</dbReference>
<accession>A0A378I6V3</accession>
<organism evidence="16 18">
    <name type="scientific">Legionella birminghamensis</name>
    <dbReference type="NCBI Taxonomy" id="28083"/>
    <lineage>
        <taxon>Bacteria</taxon>
        <taxon>Pseudomonadati</taxon>
        <taxon>Pseudomonadota</taxon>
        <taxon>Gammaproteobacteria</taxon>
        <taxon>Legionellales</taxon>
        <taxon>Legionellaceae</taxon>
        <taxon>Legionella</taxon>
    </lineage>
</organism>
<evidence type="ECO:0000256" key="12">
    <source>
        <dbReference type="HAMAP-Rule" id="MF_00685"/>
    </source>
</evidence>
<evidence type="ECO:0000256" key="11">
    <source>
        <dbReference type="ARBA" id="ARBA00023277"/>
    </source>
</evidence>
<evidence type="ECO:0000256" key="8">
    <source>
        <dbReference type="ARBA" id="ARBA00022676"/>
    </source>
</evidence>
<dbReference type="PANTHER" id="PTHR43651:SF3">
    <property type="entry name" value="1,4-ALPHA-GLUCAN-BRANCHING ENZYME"/>
    <property type="match status" value="1"/>
</dbReference>
<dbReference type="NCBIfam" id="NF003811">
    <property type="entry name" value="PRK05402.1"/>
    <property type="match status" value="1"/>
</dbReference>
<dbReference type="RefSeq" id="WP_157062413.1">
    <property type="nucleotide sequence ID" value="NZ_CAAAHV010000010.1"/>
</dbReference>
<comment type="similarity">
    <text evidence="6 12">Belongs to the glycosyl hydrolase 13 family. GlgB subfamily.</text>
</comment>
<dbReference type="Pfam" id="PF00128">
    <property type="entry name" value="Alpha-amylase"/>
    <property type="match status" value="1"/>
</dbReference>
<dbReference type="CDD" id="cd02855">
    <property type="entry name" value="E_set_GBE_prok_N"/>
    <property type="match status" value="1"/>
</dbReference>
<dbReference type="Gene3D" id="3.20.20.80">
    <property type="entry name" value="Glycosidases"/>
    <property type="match status" value="2"/>
</dbReference>
<evidence type="ECO:0000256" key="7">
    <source>
        <dbReference type="ARBA" id="ARBA00022600"/>
    </source>
</evidence>
<proteinExistence type="inferred from homology"/>
<feature type="active site" description="Proton donor" evidence="12">
    <location>
        <position position="1038"/>
    </location>
</feature>
<dbReference type="CDD" id="cd11322">
    <property type="entry name" value="AmyAc_Glg_BE"/>
    <property type="match status" value="1"/>
</dbReference>
<dbReference type="FunFam" id="3.20.20.80:FF:000003">
    <property type="entry name" value="1,4-alpha-glucan branching enzyme GlgB"/>
    <property type="match status" value="1"/>
</dbReference>
<dbReference type="SUPFAM" id="SSF81296">
    <property type="entry name" value="E set domains"/>
    <property type="match status" value="1"/>
</dbReference>
<dbReference type="InterPro" id="IPR048458">
    <property type="entry name" value="MalQ_N"/>
</dbReference>
<dbReference type="EMBL" id="LNXT01000048">
    <property type="protein sequence ID" value="KTC68348.1"/>
    <property type="molecule type" value="Genomic_DNA"/>
</dbReference>
<evidence type="ECO:0000256" key="3">
    <source>
        <dbReference type="ARBA" id="ARBA00002953"/>
    </source>
</evidence>
<dbReference type="GO" id="GO:0043169">
    <property type="term" value="F:cation binding"/>
    <property type="evidence" value="ECO:0007669"/>
    <property type="project" value="InterPro"/>
</dbReference>
<evidence type="ECO:0000256" key="13">
    <source>
        <dbReference type="RuleBase" id="RU361207"/>
    </source>
</evidence>
<evidence type="ECO:0000256" key="1">
    <source>
        <dbReference type="ARBA" id="ARBA00000439"/>
    </source>
</evidence>
<dbReference type="InterPro" id="IPR006407">
    <property type="entry name" value="GlgB"/>
</dbReference>
<comment type="function">
    <text evidence="3 12">Catalyzes the formation of the alpha-1,6-glucosidic linkages in glycogen by scission of a 1,4-alpha-linked oligosaccharide from growing alpha-1,4-glucan chains and the subsequent attachment of the oligosaccharide to the alpha-1,6 position.</text>
</comment>
<dbReference type="GO" id="GO:0005978">
    <property type="term" value="P:glycogen biosynthetic process"/>
    <property type="evidence" value="ECO:0007669"/>
    <property type="project" value="UniProtKB-UniRule"/>
</dbReference>
<dbReference type="EC" id="2.4.1.18" evidence="12"/>
<dbReference type="Proteomes" id="UP000054735">
    <property type="component" value="Unassembled WGS sequence"/>
</dbReference>
<reference evidence="15 17" key="1">
    <citation type="submission" date="2015-11" db="EMBL/GenBank/DDBJ databases">
        <title>Genomic analysis of 38 Legionella species identifies large and diverse effector repertoires.</title>
        <authorList>
            <person name="Burstein D."/>
            <person name="Amaro F."/>
            <person name="Zusman T."/>
            <person name="Lifshitz Z."/>
            <person name="Cohen O."/>
            <person name="Gilbert J.A."/>
            <person name="Pupko T."/>
            <person name="Shuman H.A."/>
            <person name="Segal G."/>
        </authorList>
    </citation>
    <scope>NUCLEOTIDE SEQUENCE [LARGE SCALE GENOMIC DNA]</scope>
    <source>
        <strain evidence="15 17">CDC#1407-AL-14</strain>
    </source>
</reference>
<dbReference type="GO" id="GO:0004553">
    <property type="term" value="F:hydrolase activity, hydrolyzing O-glycosyl compounds"/>
    <property type="evidence" value="ECO:0007669"/>
    <property type="project" value="InterPro"/>
</dbReference>
<sequence>MLAMDAEINALKQLAAKLGLMTSYQNAWGKQTEASSHTLMALLRMLGYPINSLDEAIPVFKQYQQKQLRKLMQPVYIVWNEKALSFKLELPKKEVSKAINWRLITEEGLTFQKTITSKGTNQIHIKLPKLPFGYHQLSLTIGDRQYQSLIISAPQTIYFPEDLCQKKMLGLFCPIYSLHSRKSIGCGDLGDLSILAEWMADHQLKLVATTPLFSSFLNSPCEPSPYSPVSRLFPNELYLDLNQLGSMDPQFSASVDQLNAQSLIDYQQTASLKREIASKQFEIMLQSPENQQALQQFVDENPEVKIYALFRANVEHTGKCWRDWPLAQRKGNLNEQDIPVENYQYHLAAQWQMHKQLSQLKVDLNKQGQLLYLDLPIGAHRDGFDVWRWQSVYLGEANIGAPPDPLFLEGQNWGMPALNPEKLRDQGYSWFIRLIQNIFKQVDVLRIDHVMGFNRLYLIPNGSPASEGTYLNYPAEEIYAILSLESQRHRVMLVGENLGAVPPETTQLMKRHSMIGMHVLQYVLDAKQKLIPDTCKTLSSINTHDMPPFTAWAQALDIHSFQELGLIDKEYARKMHRKRQQHLKKIRTVLKKQNTDDSRLLFSLWLLQAKSPAALQLINIEDLWNETNPQNIPNAAKAPNWQRKLHYSLEQIKQMSTISEQLDAIHQQRKGGHTSSQSLFSDLDFHLFNEGTHFRLYDHLGSHPQTRNGVAGVYFSVWAPNASYVSVIGSFNDWNNKKHPLSSCGKSGVWEGFIAGAKMGDLYKYFIESRQHHFAGEKADPFAFYQETPPCTASIVWDLNYQWHDKDWLEKRKSRQSLNSPISIYEVHLGSWRRVPEENNRYLTYRELAPILADYISKMGFTHVEFLPVMEHPFYGSWGYQTLGYFAPTARFGNPQDFMYLIDYLHQQDIGVILDWVPSHFPMDSHGLAQFDGTQLYEHSDVRKGFHPDWKSAIFNYGRHEVQAFLISSAMFWLEKYHIDAIRVDAVASMLYLNYSRAEGEWLPNEKGGHENLEAIHFLRTLNKTAYRNFPDIQMFAEESTAWSGVSAPIEFGGLGFGFKWDMGWMHDTLLYFSRDPVFRRYHQHELSFRMIYAFTENFTLSLSHDEVVYGKGSLINKMPGDEWSKFANLRLVYGYMFCLPGKKLLFMGSEFGQYSEWNHESSLDWHLLDFPIHQGLQRWVQDLNKIYRSETALHELDWQSHGFEWIDCSDADNSVYSFIRKSSGGDLLLIAFNCTPVCRSNYRFGVPQPGNWQLLLDSDASQYGGAGQNMNHSPATEHFPFHNRPHSLTLTIPGLSLVIYKWIK</sequence>
<evidence type="ECO:0000256" key="2">
    <source>
        <dbReference type="ARBA" id="ARBA00000826"/>
    </source>
</evidence>
<dbReference type="Pfam" id="PF02922">
    <property type="entry name" value="CBM_48"/>
    <property type="match status" value="1"/>
</dbReference>
<dbReference type="NCBIfam" id="TIGR01515">
    <property type="entry name" value="branching_enzym"/>
    <property type="match status" value="1"/>
</dbReference>
<dbReference type="InterPro" id="IPR013780">
    <property type="entry name" value="Glyco_hydro_b"/>
</dbReference>
<dbReference type="InterPro" id="IPR004193">
    <property type="entry name" value="Glyco_hydro_13_N"/>
</dbReference>
<dbReference type="Pfam" id="PF02446">
    <property type="entry name" value="Glyco_hydro_77"/>
    <property type="match status" value="1"/>
</dbReference>
<dbReference type="InterPro" id="IPR014756">
    <property type="entry name" value="Ig_E-set"/>
</dbReference>
<dbReference type="Pfam" id="PF02806">
    <property type="entry name" value="Alpha-amylase_C"/>
    <property type="match status" value="1"/>
</dbReference>
<dbReference type="FunFam" id="2.60.40.1180:FF:000002">
    <property type="entry name" value="1,4-alpha-glucan branching enzyme GlgB"/>
    <property type="match status" value="1"/>
</dbReference>
<keyword evidence="17" id="KW-1185">Reference proteome</keyword>
<dbReference type="InterPro" id="IPR006048">
    <property type="entry name" value="A-amylase/branching_C"/>
</dbReference>
<evidence type="ECO:0000313" key="18">
    <source>
        <dbReference type="Proteomes" id="UP000255066"/>
    </source>
</evidence>
<dbReference type="UniPathway" id="UPA00164"/>
<dbReference type="SUPFAM" id="SSF51445">
    <property type="entry name" value="(Trans)glycosidases"/>
    <property type="match status" value="2"/>
</dbReference>
<dbReference type="InterPro" id="IPR003385">
    <property type="entry name" value="Glyco_hydro_77"/>
</dbReference>
<keyword evidence="10 12" id="KW-0320">Glycogen biosynthesis</keyword>
<protein>
    <recommendedName>
        <fullName evidence="12">1,4-alpha-glucan branching enzyme GlgB</fullName>
        <ecNumber evidence="12">2.4.1.18</ecNumber>
    </recommendedName>
    <alternativeName>
        <fullName evidence="12">1,4-alpha-D-glucan:1,4-alpha-D-glucan 6-glucosyl-transferase</fullName>
    </alternativeName>
    <alternativeName>
        <fullName evidence="12">Alpha-(1-&gt;4)-glucan branching enzyme</fullName>
    </alternativeName>
    <alternativeName>
        <fullName evidence="12">Glycogen branching enzyme</fullName>
        <shortName evidence="12">BE</shortName>
    </alternativeName>
</protein>
<dbReference type="FunFam" id="2.60.40.10:FF:000169">
    <property type="entry name" value="1,4-alpha-glucan branching enzyme GlgB"/>
    <property type="match status" value="1"/>
</dbReference>
<dbReference type="NCBIfam" id="TIGR00217">
    <property type="entry name" value="malQ"/>
    <property type="match status" value="1"/>
</dbReference>
<evidence type="ECO:0000313" key="17">
    <source>
        <dbReference type="Proteomes" id="UP000054735"/>
    </source>
</evidence>
<dbReference type="Pfam" id="PF21226">
    <property type="entry name" value="MalQ_N"/>
    <property type="match status" value="1"/>
</dbReference>
<dbReference type="STRING" id="28083.Lbir_2950"/>
<comment type="catalytic activity">
    <reaction evidence="2 12">
        <text>Transfers a segment of a (1-&gt;4)-alpha-D-glucan chain to a primary hydroxy group in a similar glucan chain.</text>
        <dbReference type="EC" id="2.4.1.18"/>
    </reaction>
</comment>
<dbReference type="GO" id="GO:0005829">
    <property type="term" value="C:cytosol"/>
    <property type="evidence" value="ECO:0007669"/>
    <property type="project" value="TreeGrafter"/>
</dbReference>
<dbReference type="InterPro" id="IPR013783">
    <property type="entry name" value="Ig-like_fold"/>
</dbReference>
<comment type="subunit">
    <text evidence="12">Monomer.</text>
</comment>
<evidence type="ECO:0000256" key="4">
    <source>
        <dbReference type="ARBA" id="ARBA00004964"/>
    </source>
</evidence>
<feature type="active site" description="Nucleophile" evidence="12">
    <location>
        <position position="985"/>
    </location>
</feature>
<evidence type="ECO:0000256" key="5">
    <source>
        <dbReference type="ARBA" id="ARBA00005684"/>
    </source>
</evidence>
<dbReference type="InterPro" id="IPR006047">
    <property type="entry name" value="GH13_cat_dom"/>
</dbReference>
<dbReference type="Proteomes" id="UP000255066">
    <property type="component" value="Unassembled WGS sequence"/>
</dbReference>
<dbReference type="NCBIfam" id="NF008967">
    <property type="entry name" value="PRK12313.1"/>
    <property type="match status" value="1"/>
</dbReference>